<dbReference type="EMBL" id="RAPK01000009">
    <property type="protein sequence ID" value="RKD72988.1"/>
    <property type="molecule type" value="Genomic_DNA"/>
</dbReference>
<dbReference type="Pfam" id="PF01910">
    <property type="entry name" value="Thiamine_BP"/>
    <property type="match status" value="1"/>
</dbReference>
<sequence length="100" mass="11382">MAIIDITIVPIGKDTGMSEEVAEIEKVLNKYTDKIDVQLTPMSTLIEGDIKDLLAVIEEIHEVPFTRGAQRVSTNIRIDDRRDKEGKQMKRKIESVQNKM</sequence>
<dbReference type="Proteomes" id="UP000285120">
    <property type="component" value="Unassembled WGS sequence"/>
</dbReference>
<comment type="caution">
    <text evidence="3">The sequence shown here is derived from an EMBL/GenBank/DDBJ whole genome shotgun (WGS) entry which is preliminary data.</text>
</comment>
<accession>A0A419V3B2</accession>
<gene>
    <name evidence="3" type="ORF">ATL39_2186</name>
</gene>
<dbReference type="InterPro" id="IPR002767">
    <property type="entry name" value="Thiamine_BP"/>
</dbReference>
<evidence type="ECO:0000313" key="3">
    <source>
        <dbReference type="EMBL" id="RKD72988.1"/>
    </source>
</evidence>
<dbReference type="PANTHER" id="PTHR33777:SF1">
    <property type="entry name" value="UPF0045 PROTEIN ECM15"/>
    <property type="match status" value="1"/>
</dbReference>
<dbReference type="RefSeq" id="WP_120193377.1">
    <property type="nucleotide sequence ID" value="NZ_RAPK01000009.1"/>
</dbReference>
<protein>
    <submittedName>
        <fullName evidence="3">Uncharacterized protein (TIGR00106 family)</fullName>
    </submittedName>
</protein>
<dbReference type="Gene3D" id="3.30.70.930">
    <property type="match status" value="1"/>
</dbReference>
<proteinExistence type="inferred from homology"/>
<keyword evidence="4" id="KW-1185">Reference proteome</keyword>
<evidence type="ECO:0000313" key="4">
    <source>
        <dbReference type="Proteomes" id="UP000285120"/>
    </source>
</evidence>
<evidence type="ECO:0000256" key="1">
    <source>
        <dbReference type="ARBA" id="ARBA00010272"/>
    </source>
</evidence>
<dbReference type="GO" id="GO:0005829">
    <property type="term" value="C:cytosol"/>
    <property type="evidence" value="ECO:0007669"/>
    <property type="project" value="TreeGrafter"/>
</dbReference>
<dbReference type="SUPFAM" id="SSF89957">
    <property type="entry name" value="MTH1187/YkoF-like"/>
    <property type="match status" value="1"/>
</dbReference>
<dbReference type="NCBIfam" id="TIGR00106">
    <property type="entry name" value="MTH1187 family thiamine-binding protein"/>
    <property type="match status" value="1"/>
</dbReference>
<reference evidence="3 4" key="1">
    <citation type="submission" date="2018-09" db="EMBL/GenBank/DDBJ databases">
        <title>Genomic Encyclopedia of Archaeal and Bacterial Type Strains, Phase II (KMG-II): from individual species to whole genera.</title>
        <authorList>
            <person name="Goeker M."/>
        </authorList>
    </citation>
    <scope>NUCLEOTIDE SEQUENCE [LARGE SCALE GENOMIC DNA]</scope>
    <source>
        <strain evidence="3 4">DSM 17008</strain>
    </source>
</reference>
<name>A0A419V3B2_9BACL</name>
<dbReference type="InterPro" id="IPR051614">
    <property type="entry name" value="UPF0045_domain"/>
</dbReference>
<feature type="domain" description="Thiamine-binding protein" evidence="2">
    <location>
        <begin position="5"/>
        <end position="97"/>
    </location>
</feature>
<dbReference type="InterPro" id="IPR029756">
    <property type="entry name" value="MTH1187/YkoF-like"/>
</dbReference>
<dbReference type="OrthoDB" id="2147383at2"/>
<dbReference type="PANTHER" id="PTHR33777">
    <property type="entry name" value="UPF0045 PROTEIN ECM15"/>
    <property type="match status" value="1"/>
</dbReference>
<evidence type="ECO:0000259" key="2">
    <source>
        <dbReference type="Pfam" id="PF01910"/>
    </source>
</evidence>
<comment type="similarity">
    <text evidence="1">Belongs to the UPF0045 family.</text>
</comment>
<organism evidence="3 4">
    <name type="scientific">Sinobaca qinghaiensis</name>
    <dbReference type="NCBI Taxonomy" id="342944"/>
    <lineage>
        <taxon>Bacteria</taxon>
        <taxon>Bacillati</taxon>
        <taxon>Bacillota</taxon>
        <taxon>Bacilli</taxon>
        <taxon>Bacillales</taxon>
        <taxon>Sporolactobacillaceae</taxon>
        <taxon>Sinobaca</taxon>
    </lineage>
</organism>
<dbReference type="AlphaFoldDB" id="A0A419V3B2"/>